<dbReference type="Pfam" id="PF00128">
    <property type="entry name" value="Alpha-amylase"/>
    <property type="match status" value="2"/>
</dbReference>
<dbReference type="Proteomes" id="UP000799429">
    <property type="component" value="Unassembled WGS sequence"/>
</dbReference>
<reference evidence="3" key="1">
    <citation type="journal article" date="2020" name="Stud. Mycol.">
        <title>101 Dothideomycetes genomes: a test case for predicting lifestyles and emergence of pathogens.</title>
        <authorList>
            <person name="Haridas S."/>
            <person name="Albert R."/>
            <person name="Binder M."/>
            <person name="Bloem J."/>
            <person name="Labutti K."/>
            <person name="Salamov A."/>
            <person name="Andreopoulos B."/>
            <person name="Baker S."/>
            <person name="Barry K."/>
            <person name="Bills G."/>
            <person name="Bluhm B."/>
            <person name="Cannon C."/>
            <person name="Castanera R."/>
            <person name="Culley D."/>
            <person name="Daum C."/>
            <person name="Ezra D."/>
            <person name="Gonzalez J."/>
            <person name="Henrissat B."/>
            <person name="Kuo A."/>
            <person name="Liang C."/>
            <person name="Lipzen A."/>
            <person name="Lutzoni F."/>
            <person name="Magnuson J."/>
            <person name="Mondo S."/>
            <person name="Nolan M."/>
            <person name="Ohm R."/>
            <person name="Pangilinan J."/>
            <person name="Park H.-J."/>
            <person name="Ramirez L."/>
            <person name="Alfaro M."/>
            <person name="Sun H."/>
            <person name="Tritt A."/>
            <person name="Yoshinaga Y."/>
            <person name="Zwiers L.-H."/>
            <person name="Turgeon B."/>
            <person name="Goodwin S."/>
            <person name="Spatafora J."/>
            <person name="Crous P."/>
            <person name="Grigoriev I."/>
        </authorList>
    </citation>
    <scope>NUCLEOTIDE SEQUENCE</scope>
    <source>
        <strain evidence="3">CBS 101060</strain>
    </source>
</reference>
<protein>
    <submittedName>
        <fullName evidence="3">Glycoside hydrolase family 13 protein</fullName>
    </submittedName>
</protein>
<dbReference type="SUPFAM" id="SSF51011">
    <property type="entry name" value="Glycosyl hydrolase domain"/>
    <property type="match status" value="1"/>
</dbReference>
<proteinExistence type="inferred from homology"/>
<dbReference type="GO" id="GO:0004556">
    <property type="term" value="F:alpha-amylase activity"/>
    <property type="evidence" value="ECO:0007669"/>
    <property type="project" value="TreeGrafter"/>
</dbReference>
<dbReference type="SUPFAM" id="SSF51445">
    <property type="entry name" value="(Trans)glycosidases"/>
    <property type="match status" value="1"/>
</dbReference>
<dbReference type="InterPro" id="IPR013780">
    <property type="entry name" value="Glyco_hydro_b"/>
</dbReference>
<dbReference type="GO" id="GO:0004574">
    <property type="term" value="F:oligo-1,6-glucosidase activity"/>
    <property type="evidence" value="ECO:0007669"/>
    <property type="project" value="TreeGrafter"/>
</dbReference>
<evidence type="ECO:0000256" key="1">
    <source>
        <dbReference type="ARBA" id="ARBA00008061"/>
    </source>
</evidence>
<dbReference type="Gene3D" id="3.20.20.80">
    <property type="entry name" value="Glycosidases"/>
    <property type="match status" value="2"/>
</dbReference>
<name>A0A9P4S386_9PEZI</name>
<dbReference type="GO" id="GO:0004575">
    <property type="term" value="F:sucrose alpha-glucosidase activity"/>
    <property type="evidence" value="ECO:0007669"/>
    <property type="project" value="TreeGrafter"/>
</dbReference>
<evidence type="ECO:0000313" key="3">
    <source>
        <dbReference type="EMBL" id="KAF2834472.1"/>
    </source>
</evidence>
<dbReference type="AlphaFoldDB" id="A0A9P4S386"/>
<organism evidence="3 4">
    <name type="scientific">Patellaria atrata CBS 101060</name>
    <dbReference type="NCBI Taxonomy" id="1346257"/>
    <lineage>
        <taxon>Eukaryota</taxon>
        <taxon>Fungi</taxon>
        <taxon>Dikarya</taxon>
        <taxon>Ascomycota</taxon>
        <taxon>Pezizomycotina</taxon>
        <taxon>Dothideomycetes</taxon>
        <taxon>Dothideomycetes incertae sedis</taxon>
        <taxon>Patellariales</taxon>
        <taxon>Patellariaceae</taxon>
        <taxon>Patellaria</taxon>
    </lineage>
</organism>
<dbReference type="GO" id="GO:0033934">
    <property type="term" value="F:glucan 1,4-alpha-maltotriohydrolase activity"/>
    <property type="evidence" value="ECO:0007669"/>
    <property type="project" value="TreeGrafter"/>
</dbReference>
<feature type="domain" description="Glycosyl hydrolase family 13 catalytic" evidence="2">
    <location>
        <begin position="15"/>
        <end position="247"/>
    </location>
</feature>
<evidence type="ECO:0000259" key="2">
    <source>
        <dbReference type="SMART" id="SM00642"/>
    </source>
</evidence>
<comment type="similarity">
    <text evidence="1">Belongs to the glycosyl hydrolase 13 family.</text>
</comment>
<dbReference type="GO" id="GO:0000025">
    <property type="term" value="P:maltose catabolic process"/>
    <property type="evidence" value="ECO:0007669"/>
    <property type="project" value="TreeGrafter"/>
</dbReference>
<dbReference type="SMART" id="SM00642">
    <property type="entry name" value="Aamy"/>
    <property type="match status" value="1"/>
</dbReference>
<dbReference type="InterPro" id="IPR006047">
    <property type="entry name" value="GH13_cat_dom"/>
</dbReference>
<accession>A0A9P4S386</accession>
<keyword evidence="3" id="KW-0378">Hydrolase</keyword>
<keyword evidence="4" id="KW-1185">Reference proteome</keyword>
<gene>
    <name evidence="3" type="ORF">M501DRAFT_1020722</name>
</gene>
<dbReference type="GO" id="GO:0005987">
    <property type="term" value="P:sucrose catabolic process"/>
    <property type="evidence" value="ECO:0007669"/>
    <property type="project" value="TreeGrafter"/>
</dbReference>
<comment type="caution">
    <text evidence="3">The sequence shown here is derived from an EMBL/GenBank/DDBJ whole genome shotgun (WGS) entry which is preliminary data.</text>
</comment>
<sequence length="317" mass="36753">MPEPKKWWKDAVVYQIYPAGFKDSDGDGHGDIKGIISKLDYIKNIGVDTLWICPMYDSPQLRKGIDGFRIDAVNMYSKPPNFPDAPILDKPKEYQWPGNYYCNGPRIHELLREMNFIFKKYNAMTVGELPGTPDPAMIHKYISSAEHQLDMVFQFDLMYVGFDKTNKFGTRPHNFTLPTVKRAIKAPQHLTADSDAWTTSFTEHHDSSRSISRFASDAMGWLGVNAAKQDRDEWSVLEMWRRMLTLRRKYRELFMRGHFKIYDEENLDSFMFEKAHGDQKALVVFNFSNREVKFLKPKVVDGSLELLVASMVDTKIV</sequence>
<evidence type="ECO:0000313" key="4">
    <source>
        <dbReference type="Proteomes" id="UP000799429"/>
    </source>
</evidence>
<dbReference type="EMBL" id="MU006118">
    <property type="protein sequence ID" value="KAF2834472.1"/>
    <property type="molecule type" value="Genomic_DNA"/>
</dbReference>
<dbReference type="Gene3D" id="2.60.40.1180">
    <property type="entry name" value="Golgi alpha-mannosidase II"/>
    <property type="match status" value="1"/>
</dbReference>
<dbReference type="PANTHER" id="PTHR10357:SF179">
    <property type="entry name" value="NEUTRAL AND BASIC AMINO ACID TRANSPORT PROTEIN RBAT"/>
    <property type="match status" value="1"/>
</dbReference>
<dbReference type="InterPro" id="IPR017853">
    <property type="entry name" value="GH"/>
</dbReference>
<dbReference type="OrthoDB" id="1740265at2759"/>
<dbReference type="PANTHER" id="PTHR10357">
    <property type="entry name" value="ALPHA-AMYLASE FAMILY MEMBER"/>
    <property type="match status" value="1"/>
</dbReference>